<protein>
    <submittedName>
        <fullName evidence="2">Uncharacterized protein</fullName>
    </submittedName>
</protein>
<comment type="caution">
    <text evidence="2">The sequence shown here is derived from an EMBL/GenBank/DDBJ whole genome shotgun (WGS) entry which is preliminary data.</text>
</comment>
<dbReference type="Proteomes" id="UP000735302">
    <property type="component" value="Unassembled WGS sequence"/>
</dbReference>
<organism evidence="2 3">
    <name type="scientific">Plakobranchus ocellatus</name>
    <dbReference type="NCBI Taxonomy" id="259542"/>
    <lineage>
        <taxon>Eukaryota</taxon>
        <taxon>Metazoa</taxon>
        <taxon>Spiralia</taxon>
        <taxon>Lophotrochozoa</taxon>
        <taxon>Mollusca</taxon>
        <taxon>Gastropoda</taxon>
        <taxon>Heterobranchia</taxon>
        <taxon>Euthyneura</taxon>
        <taxon>Panpulmonata</taxon>
        <taxon>Sacoglossa</taxon>
        <taxon>Placobranchoidea</taxon>
        <taxon>Plakobranchidae</taxon>
        <taxon>Plakobranchus</taxon>
    </lineage>
</organism>
<gene>
    <name evidence="2" type="ORF">PoB_002327300</name>
</gene>
<name>A0AAV3ZPJ7_9GAST</name>
<dbReference type="AlphaFoldDB" id="A0AAV3ZPJ7"/>
<evidence type="ECO:0000313" key="2">
    <source>
        <dbReference type="EMBL" id="GFN96767.1"/>
    </source>
</evidence>
<accession>A0AAV3ZPJ7</accession>
<evidence type="ECO:0000256" key="1">
    <source>
        <dbReference type="SAM" id="MobiDB-lite"/>
    </source>
</evidence>
<keyword evidence="3" id="KW-1185">Reference proteome</keyword>
<proteinExistence type="predicted"/>
<feature type="compositionally biased region" description="Polar residues" evidence="1">
    <location>
        <begin position="121"/>
        <end position="132"/>
    </location>
</feature>
<evidence type="ECO:0000313" key="3">
    <source>
        <dbReference type="Proteomes" id="UP000735302"/>
    </source>
</evidence>
<dbReference type="EMBL" id="BLXT01002699">
    <property type="protein sequence ID" value="GFN96767.1"/>
    <property type="molecule type" value="Genomic_DNA"/>
</dbReference>
<sequence>MKEGHSHSHGNHQLCRTLDRSCDAAPSKSGMRCNYLMMIIFSNSMTLTKKVIINEVYIGVYKSFAQVQSTRSSWRTERDTIGPQLLRVVFVRNGKRPFGMFCPNAQRWPKTGLGGGLISPRTKSSGAETKLP</sequence>
<feature type="region of interest" description="Disordered" evidence="1">
    <location>
        <begin position="113"/>
        <end position="132"/>
    </location>
</feature>
<reference evidence="2 3" key="1">
    <citation type="journal article" date="2021" name="Elife">
        <title>Chloroplast acquisition without the gene transfer in kleptoplastic sea slugs, Plakobranchus ocellatus.</title>
        <authorList>
            <person name="Maeda T."/>
            <person name="Takahashi S."/>
            <person name="Yoshida T."/>
            <person name="Shimamura S."/>
            <person name="Takaki Y."/>
            <person name="Nagai Y."/>
            <person name="Toyoda A."/>
            <person name="Suzuki Y."/>
            <person name="Arimoto A."/>
            <person name="Ishii H."/>
            <person name="Satoh N."/>
            <person name="Nishiyama T."/>
            <person name="Hasebe M."/>
            <person name="Maruyama T."/>
            <person name="Minagawa J."/>
            <person name="Obokata J."/>
            <person name="Shigenobu S."/>
        </authorList>
    </citation>
    <scope>NUCLEOTIDE SEQUENCE [LARGE SCALE GENOMIC DNA]</scope>
</reference>